<organism evidence="3 4">
    <name type="scientific">Penstemon davidsonii</name>
    <dbReference type="NCBI Taxonomy" id="160366"/>
    <lineage>
        <taxon>Eukaryota</taxon>
        <taxon>Viridiplantae</taxon>
        <taxon>Streptophyta</taxon>
        <taxon>Embryophyta</taxon>
        <taxon>Tracheophyta</taxon>
        <taxon>Spermatophyta</taxon>
        <taxon>Magnoliopsida</taxon>
        <taxon>eudicotyledons</taxon>
        <taxon>Gunneridae</taxon>
        <taxon>Pentapetalae</taxon>
        <taxon>asterids</taxon>
        <taxon>lamiids</taxon>
        <taxon>Lamiales</taxon>
        <taxon>Plantaginaceae</taxon>
        <taxon>Cheloneae</taxon>
        <taxon>Penstemon</taxon>
    </lineage>
</organism>
<protein>
    <recommendedName>
        <fullName evidence="2">Ubiquitin-like domain-containing protein</fullName>
    </recommendedName>
</protein>
<dbReference type="CDD" id="cd17039">
    <property type="entry name" value="Ubl_ubiquitin_like"/>
    <property type="match status" value="1"/>
</dbReference>
<proteinExistence type="predicted"/>
<dbReference type="CDD" id="cd00364">
    <property type="entry name" value="Ribosomal_uS17"/>
    <property type="match status" value="1"/>
</dbReference>
<evidence type="ECO:0000313" key="4">
    <source>
        <dbReference type="Proteomes" id="UP001291926"/>
    </source>
</evidence>
<sequence length="787" mass="84047">MGSNDCGPMKISGNDADECSATTVEIKIKTLDSETFTLRVDKCVPVPELKEQIASVTGVLSERQRLICRGKVLKDDQLLSAYHVEDGHTLHLVVRQPVTPSPEASSDQPASDPASSTENYPGNRASPSMMVGTFNISEQGDGSFPDLNRILSAVINSFGMGRPGSSSEGTDLNQTPSERLSTAFTLGVGGQAASTAVPVESAQPPIIPDSLTTLLQYLGHLREEMIVNVRREIPSFLASEGQDFVPAAVPSTESRRLLTPEFLAEVMSSIRQLLIEQATTSLSQLAGELYRQARVTCPLERSRIQAYALRSGNLFQNLGSLMLELGRAVMTLRMGQSPADALVNAGPAVYLTSTGPNPIMVQPLPYQAGASSGSVPVGTVQNGSSLAGGSGGSGFVPRNIDIRIRAGSLFARREPTGSQAQEQVAPLQSNIANSGQQQDGSGLDSGSNNQARAIPLRAFAPGRSGSSDSPRGSIGVLYPVMARVQHITLASSRASQTSEHQNPDPNNEQPIPDFATQPQNTGGIGNTSLPSEDQDLSGQSRSEIEQILRRLFPGGTFVRGNEDPTPPIQTEPVNRGVRNSQVTAQDVGSSQAAASDEGIFLSSILRQIMPMISENAGAETNVPSTEGANNSGEAQADENPDQGNSSRRRHSSQSQENSKRHRTEKAFLKQPKVFLCSKKSGKGKTPGKGGNRYFKNIGLGFKTPREASEGTYIDKKCPFTGGVSIRGRIIAGTCHSAKMVRTIIVRRNYLHWVKKYQRPLSKTVRFNVLKVVPAGSSGRGKKAFTGM</sequence>
<gene>
    <name evidence="3" type="ORF">RD792_013234</name>
</gene>
<feature type="region of interest" description="Disordered" evidence="1">
    <location>
        <begin position="618"/>
        <end position="664"/>
    </location>
</feature>
<dbReference type="EMBL" id="JAYDYQ010002686">
    <property type="protein sequence ID" value="KAK4480172.1"/>
    <property type="molecule type" value="Genomic_DNA"/>
</dbReference>
<dbReference type="InterPro" id="IPR029071">
    <property type="entry name" value="Ubiquitin-like_domsf"/>
</dbReference>
<dbReference type="Gene3D" id="2.40.50.1000">
    <property type="match status" value="1"/>
</dbReference>
<dbReference type="SMART" id="SM00213">
    <property type="entry name" value="UBQ"/>
    <property type="match status" value="1"/>
</dbReference>
<dbReference type="Pfam" id="PF00240">
    <property type="entry name" value="ubiquitin"/>
    <property type="match status" value="1"/>
</dbReference>
<feature type="region of interest" description="Disordered" evidence="1">
    <location>
        <begin position="491"/>
        <end position="541"/>
    </location>
</feature>
<dbReference type="Pfam" id="PF16205">
    <property type="entry name" value="Ribosomal_S17_N"/>
    <property type="match status" value="1"/>
</dbReference>
<feature type="region of interest" description="Disordered" evidence="1">
    <location>
        <begin position="98"/>
        <end position="126"/>
    </location>
</feature>
<dbReference type="PANTHER" id="PTHR15204">
    <property type="entry name" value="LARGE PROLINE-RICH PROTEIN BAG6"/>
    <property type="match status" value="1"/>
</dbReference>
<reference evidence="3 4" key="1">
    <citation type="journal article" date="2023" name="bioRxiv">
        <title>Genome report: Whole genome sequence and annotation of Penstemon davidsonii.</title>
        <authorList>
            <person name="Ostevik K.L."/>
            <person name="Alabady M."/>
            <person name="Zhang M."/>
            <person name="Rausher M.D."/>
        </authorList>
    </citation>
    <scope>NUCLEOTIDE SEQUENCE [LARGE SCALE GENOMIC DNA]</scope>
    <source>
        <strain evidence="3">DNT005</strain>
        <tissue evidence="3">Whole leaf</tissue>
    </source>
</reference>
<evidence type="ECO:0000256" key="1">
    <source>
        <dbReference type="SAM" id="MobiDB-lite"/>
    </source>
</evidence>
<keyword evidence="4" id="KW-1185">Reference proteome</keyword>
<feature type="region of interest" description="Disordered" evidence="1">
    <location>
        <begin position="554"/>
        <end position="577"/>
    </location>
</feature>
<accession>A0ABR0CSY8</accession>
<dbReference type="InterPro" id="IPR019956">
    <property type="entry name" value="Ubiquitin_dom"/>
</dbReference>
<feature type="domain" description="Ubiquitin-like" evidence="2">
    <location>
        <begin position="24"/>
        <end position="97"/>
    </location>
</feature>
<dbReference type="PANTHER" id="PTHR15204:SF0">
    <property type="entry name" value="LARGE PROLINE-RICH PROTEIN BAG6"/>
    <property type="match status" value="1"/>
</dbReference>
<dbReference type="SUPFAM" id="SSF50249">
    <property type="entry name" value="Nucleic acid-binding proteins"/>
    <property type="match status" value="1"/>
</dbReference>
<dbReference type="InterPro" id="IPR000626">
    <property type="entry name" value="Ubiquitin-like_dom"/>
</dbReference>
<dbReference type="PROSITE" id="PS50053">
    <property type="entry name" value="UBIQUITIN_2"/>
    <property type="match status" value="1"/>
</dbReference>
<comment type="caution">
    <text evidence="3">The sequence shown here is derived from an EMBL/GenBank/DDBJ whole genome shotgun (WGS) entry which is preliminary data.</text>
</comment>
<evidence type="ECO:0000259" key="2">
    <source>
        <dbReference type="PROSITE" id="PS50053"/>
    </source>
</evidence>
<dbReference type="PRINTS" id="PR00348">
    <property type="entry name" value="UBIQUITIN"/>
</dbReference>
<feature type="compositionally biased region" description="Polar residues" evidence="1">
    <location>
        <begin position="491"/>
        <end position="509"/>
    </location>
</feature>
<evidence type="ECO:0000313" key="3">
    <source>
        <dbReference type="EMBL" id="KAK4480172.1"/>
    </source>
</evidence>
<feature type="compositionally biased region" description="Polar residues" evidence="1">
    <location>
        <begin position="516"/>
        <end position="541"/>
    </location>
</feature>
<dbReference type="SUPFAM" id="SSF54236">
    <property type="entry name" value="Ubiquitin-like"/>
    <property type="match status" value="1"/>
</dbReference>
<dbReference type="InterPro" id="IPR032440">
    <property type="entry name" value="Ribosomal_uS17_N"/>
</dbReference>
<dbReference type="InterPro" id="IPR012340">
    <property type="entry name" value="NA-bd_OB-fold"/>
</dbReference>
<dbReference type="Proteomes" id="UP001291926">
    <property type="component" value="Unassembled WGS sequence"/>
</dbReference>
<name>A0ABR0CSY8_9LAMI</name>
<feature type="compositionally biased region" description="Low complexity" evidence="1">
    <location>
        <begin position="101"/>
        <end position="116"/>
    </location>
</feature>
<dbReference type="Gene3D" id="3.10.20.90">
    <property type="entry name" value="Phosphatidylinositol 3-kinase Catalytic Subunit, Chain A, domain 1"/>
    <property type="match status" value="1"/>
</dbReference>
<feature type="compositionally biased region" description="Polar residues" evidence="1">
    <location>
        <begin position="621"/>
        <end position="633"/>
    </location>
</feature>